<evidence type="ECO:0000313" key="12">
    <source>
        <dbReference type="EMBL" id="KAL1132804.1"/>
    </source>
</evidence>
<dbReference type="EC" id="3.4.21.84" evidence="9"/>
<gene>
    <name evidence="12" type="ORF">AAG570_010756</name>
</gene>
<name>A0ABD0YNG1_9HEMI</name>
<dbReference type="Pfam" id="PF00089">
    <property type="entry name" value="Trypsin"/>
    <property type="match status" value="1"/>
</dbReference>
<dbReference type="InterPro" id="IPR018114">
    <property type="entry name" value="TRYPSIN_HIS"/>
</dbReference>
<protein>
    <recommendedName>
        <fullName evidence="9">limulus clotting factor C</fullName>
        <ecNumber evidence="9">3.4.21.84</ecNumber>
    </recommendedName>
</protein>
<dbReference type="PROSITE" id="PS50240">
    <property type="entry name" value="TRYPSIN_DOM"/>
    <property type="match status" value="1"/>
</dbReference>
<evidence type="ECO:0000256" key="1">
    <source>
        <dbReference type="ARBA" id="ARBA00022659"/>
    </source>
</evidence>
<dbReference type="InterPro" id="IPR001314">
    <property type="entry name" value="Peptidase_S1A"/>
</dbReference>
<evidence type="ECO:0000256" key="6">
    <source>
        <dbReference type="ARBA" id="ARBA00022825"/>
    </source>
</evidence>
<dbReference type="CDD" id="cd00190">
    <property type="entry name" value="Tryp_SPc"/>
    <property type="match status" value="1"/>
</dbReference>
<comment type="catalytic activity">
    <reaction evidence="8">
        <text>Selective cleavage of 103-Arg-|-Ser-104 and 124-Ile-|-Ile-125 bonds in Limulus clotting factor B to form activated factor B. Cleavage of -Pro-Arg-|-Xaa- bonds in synthetic substrates.</text>
        <dbReference type="EC" id="3.4.21.84"/>
    </reaction>
</comment>
<dbReference type="GO" id="GO:0042381">
    <property type="term" value="P:hemolymph coagulation"/>
    <property type="evidence" value="ECO:0007669"/>
    <property type="project" value="UniProtKB-KW"/>
</dbReference>
<dbReference type="EMBL" id="JBFDAA010000005">
    <property type="protein sequence ID" value="KAL1132804.1"/>
    <property type="molecule type" value="Genomic_DNA"/>
</dbReference>
<proteinExistence type="predicted"/>
<keyword evidence="13" id="KW-1185">Reference proteome</keyword>
<organism evidence="12 13">
    <name type="scientific">Ranatra chinensis</name>
    <dbReference type="NCBI Taxonomy" id="642074"/>
    <lineage>
        <taxon>Eukaryota</taxon>
        <taxon>Metazoa</taxon>
        <taxon>Ecdysozoa</taxon>
        <taxon>Arthropoda</taxon>
        <taxon>Hexapoda</taxon>
        <taxon>Insecta</taxon>
        <taxon>Pterygota</taxon>
        <taxon>Neoptera</taxon>
        <taxon>Paraneoptera</taxon>
        <taxon>Hemiptera</taxon>
        <taxon>Heteroptera</taxon>
        <taxon>Panheteroptera</taxon>
        <taxon>Nepomorpha</taxon>
        <taxon>Nepidae</taxon>
        <taxon>Ranatrinae</taxon>
        <taxon>Ranatra</taxon>
    </lineage>
</organism>
<evidence type="ECO:0000256" key="9">
    <source>
        <dbReference type="ARBA" id="ARBA00066707"/>
    </source>
</evidence>
<sequence>MYFSDGRGMNISETCGISSLVNFRQPRSSNNSVLYGRIVNGKKSEKGAWPWQVSLQVLHPRIGLITHWCGAVLIHPFWIITAAHCIHKYNSVDIFNLPLPALWTAVLGEWDRGVEEKTESRVPIEEIKVHRGFNNYQNDIALMRLSRVARGVGVVCLEGGLESVRVCTATGWGRTLEAGPMAPTLRQARIPLHDNQLCKNKYGPSVHIHEGHICAGKLDGSTGACVGDSGGPLQCSRRDGRWFLAGITSFGSGCAKIGYPDVYTRLSYYLPWIYEEINK</sequence>
<keyword evidence="6 10" id="KW-0720">Serine protease</keyword>
<dbReference type="SUPFAM" id="SSF50494">
    <property type="entry name" value="Trypsin-like serine proteases"/>
    <property type="match status" value="1"/>
</dbReference>
<dbReference type="PRINTS" id="PR00722">
    <property type="entry name" value="CHYMOTRYPSIN"/>
</dbReference>
<reference evidence="12 13" key="1">
    <citation type="submission" date="2024-07" db="EMBL/GenBank/DDBJ databases">
        <title>Chromosome-level genome assembly of the water stick insect Ranatra chinensis (Heteroptera: Nepidae).</title>
        <authorList>
            <person name="Liu X."/>
        </authorList>
    </citation>
    <scope>NUCLEOTIDE SEQUENCE [LARGE SCALE GENOMIC DNA]</scope>
    <source>
        <strain evidence="12">Cailab_2021Rc</strain>
        <tissue evidence="12">Muscle</tissue>
    </source>
</reference>
<evidence type="ECO:0000256" key="10">
    <source>
        <dbReference type="RuleBase" id="RU363034"/>
    </source>
</evidence>
<dbReference type="InterPro" id="IPR033116">
    <property type="entry name" value="TRYPSIN_SER"/>
</dbReference>
<dbReference type="InterPro" id="IPR001254">
    <property type="entry name" value="Trypsin_dom"/>
</dbReference>
<keyword evidence="7" id="KW-1015">Disulfide bond</keyword>
<dbReference type="PANTHER" id="PTHR24252">
    <property type="entry name" value="ACROSIN-RELATED"/>
    <property type="match status" value="1"/>
</dbReference>
<keyword evidence="4 10" id="KW-0378">Hydrolase</keyword>
<dbReference type="PROSITE" id="PS00134">
    <property type="entry name" value="TRYPSIN_HIS"/>
    <property type="match status" value="1"/>
</dbReference>
<dbReference type="FunFam" id="2.40.10.10:FF:000120">
    <property type="entry name" value="Putative serine protease"/>
    <property type="match status" value="1"/>
</dbReference>
<dbReference type="InterPro" id="IPR043504">
    <property type="entry name" value="Peptidase_S1_PA_chymotrypsin"/>
</dbReference>
<keyword evidence="2 10" id="KW-0645">Protease</keyword>
<keyword evidence="1" id="KW-0768">Sushi</keyword>
<keyword evidence="3" id="KW-0732">Signal</keyword>
<dbReference type="AlphaFoldDB" id="A0ABD0YNG1"/>
<dbReference type="GO" id="GO:0006508">
    <property type="term" value="P:proteolysis"/>
    <property type="evidence" value="ECO:0007669"/>
    <property type="project" value="UniProtKB-KW"/>
</dbReference>
<evidence type="ECO:0000256" key="8">
    <source>
        <dbReference type="ARBA" id="ARBA00052079"/>
    </source>
</evidence>
<comment type="caution">
    <text evidence="12">The sequence shown here is derived from an EMBL/GenBank/DDBJ whole genome shotgun (WGS) entry which is preliminary data.</text>
</comment>
<dbReference type="Gene3D" id="2.40.10.10">
    <property type="entry name" value="Trypsin-like serine proteases"/>
    <property type="match status" value="1"/>
</dbReference>
<dbReference type="PANTHER" id="PTHR24252:SF7">
    <property type="entry name" value="HYALIN"/>
    <property type="match status" value="1"/>
</dbReference>
<keyword evidence="5" id="KW-0353">Hemolymph clotting</keyword>
<dbReference type="SMART" id="SM00020">
    <property type="entry name" value="Tryp_SPc"/>
    <property type="match status" value="1"/>
</dbReference>
<dbReference type="PROSITE" id="PS00135">
    <property type="entry name" value="TRYPSIN_SER"/>
    <property type="match status" value="1"/>
</dbReference>
<dbReference type="Proteomes" id="UP001558652">
    <property type="component" value="Unassembled WGS sequence"/>
</dbReference>
<evidence type="ECO:0000259" key="11">
    <source>
        <dbReference type="PROSITE" id="PS50240"/>
    </source>
</evidence>
<evidence type="ECO:0000256" key="7">
    <source>
        <dbReference type="ARBA" id="ARBA00023157"/>
    </source>
</evidence>
<accession>A0ABD0YNG1</accession>
<evidence type="ECO:0000256" key="4">
    <source>
        <dbReference type="ARBA" id="ARBA00022801"/>
    </source>
</evidence>
<evidence type="ECO:0000256" key="5">
    <source>
        <dbReference type="ARBA" id="ARBA00022820"/>
    </source>
</evidence>
<evidence type="ECO:0000256" key="2">
    <source>
        <dbReference type="ARBA" id="ARBA00022670"/>
    </source>
</evidence>
<dbReference type="InterPro" id="IPR009003">
    <property type="entry name" value="Peptidase_S1_PA"/>
</dbReference>
<evidence type="ECO:0000256" key="3">
    <source>
        <dbReference type="ARBA" id="ARBA00022729"/>
    </source>
</evidence>
<evidence type="ECO:0000313" key="13">
    <source>
        <dbReference type="Proteomes" id="UP001558652"/>
    </source>
</evidence>
<dbReference type="GO" id="GO:0008236">
    <property type="term" value="F:serine-type peptidase activity"/>
    <property type="evidence" value="ECO:0007669"/>
    <property type="project" value="UniProtKB-KW"/>
</dbReference>
<feature type="domain" description="Peptidase S1" evidence="11">
    <location>
        <begin position="38"/>
        <end position="278"/>
    </location>
</feature>